<accession>A0A918PIY9</accession>
<dbReference type="PANTHER" id="PTHR35936">
    <property type="entry name" value="MEMBRANE-BOUND LYTIC MUREIN TRANSGLYCOSYLASE F"/>
    <property type="match status" value="1"/>
</dbReference>
<proteinExistence type="predicted"/>
<dbReference type="RefSeq" id="WP_189621914.1">
    <property type="nucleotide sequence ID" value="NZ_BMZA01000012.1"/>
</dbReference>
<evidence type="ECO:0000259" key="2">
    <source>
        <dbReference type="SMART" id="SM00062"/>
    </source>
</evidence>
<evidence type="ECO:0000313" key="4">
    <source>
        <dbReference type="Proteomes" id="UP000648075"/>
    </source>
</evidence>
<gene>
    <name evidence="3" type="ORF">GCM10011614_28320</name>
</gene>
<evidence type="ECO:0000313" key="3">
    <source>
        <dbReference type="EMBL" id="GGZ11620.1"/>
    </source>
</evidence>
<comment type="caution">
    <text evidence="3">The sequence shown here is derived from an EMBL/GenBank/DDBJ whole genome shotgun (WGS) entry which is preliminary data.</text>
</comment>
<name>A0A918PIY9_9SPHN</name>
<dbReference type="SUPFAM" id="SSF53850">
    <property type="entry name" value="Periplasmic binding protein-like II"/>
    <property type="match status" value="1"/>
</dbReference>
<keyword evidence="1" id="KW-0732">Signal</keyword>
<keyword evidence="4" id="KW-1185">Reference proteome</keyword>
<reference evidence="3" key="1">
    <citation type="journal article" date="2014" name="Int. J. Syst. Evol. Microbiol.">
        <title>Complete genome sequence of Corynebacterium casei LMG S-19264T (=DSM 44701T), isolated from a smear-ripened cheese.</title>
        <authorList>
            <consortium name="US DOE Joint Genome Institute (JGI-PGF)"/>
            <person name="Walter F."/>
            <person name="Albersmeier A."/>
            <person name="Kalinowski J."/>
            <person name="Ruckert C."/>
        </authorList>
    </citation>
    <scope>NUCLEOTIDE SEQUENCE</scope>
    <source>
        <strain evidence="3">KCTC 32255</strain>
    </source>
</reference>
<dbReference type="InterPro" id="IPR001638">
    <property type="entry name" value="Solute-binding_3/MltF_N"/>
</dbReference>
<dbReference type="EMBL" id="BMZA01000012">
    <property type="protein sequence ID" value="GGZ11620.1"/>
    <property type="molecule type" value="Genomic_DNA"/>
</dbReference>
<reference evidence="3" key="2">
    <citation type="submission" date="2020-09" db="EMBL/GenBank/DDBJ databases">
        <authorList>
            <person name="Sun Q."/>
            <person name="Kim S."/>
        </authorList>
    </citation>
    <scope>NUCLEOTIDE SEQUENCE</scope>
    <source>
        <strain evidence="3">KCTC 32255</strain>
    </source>
</reference>
<organism evidence="3 4">
    <name type="scientific">Novosphingobium colocasiae</name>
    <dbReference type="NCBI Taxonomy" id="1256513"/>
    <lineage>
        <taxon>Bacteria</taxon>
        <taxon>Pseudomonadati</taxon>
        <taxon>Pseudomonadota</taxon>
        <taxon>Alphaproteobacteria</taxon>
        <taxon>Sphingomonadales</taxon>
        <taxon>Sphingomonadaceae</taxon>
        <taxon>Novosphingobium</taxon>
    </lineage>
</organism>
<evidence type="ECO:0000256" key="1">
    <source>
        <dbReference type="ARBA" id="ARBA00022729"/>
    </source>
</evidence>
<feature type="domain" description="Solute-binding protein family 3/N-terminal" evidence="2">
    <location>
        <begin position="47"/>
        <end position="285"/>
    </location>
</feature>
<dbReference type="Proteomes" id="UP000648075">
    <property type="component" value="Unassembled WGS sequence"/>
</dbReference>
<sequence length="299" mass="31568">MRATRRSLLKGLARAGFGAAGVLALPAALRPLPLQAAPLEKVKELGVLRVGLYTDNRPWSWDDGGKPAGIDADLARALASQLGVRADIALFLADDDIAGDLRNVVWRGGLLGFQPCDVMLHVPFDKILIKEEDNVAFLAPYHRETFGAACSADGGNCEAHPASFKGHPVAVETASIPDLYMLGQAGGSMTRDLIHVPTGYEAVAALTDGRADFTVATTAQIEAVVADHPDSGIKVRKSALPLMMSPGWDIGIAVKDNARTLGFALEEAIGAMIADGRMKALFAHHGVQWHPALAAQPST</sequence>
<dbReference type="AlphaFoldDB" id="A0A918PIY9"/>
<dbReference type="InterPro" id="IPR006311">
    <property type="entry name" value="TAT_signal"/>
</dbReference>
<dbReference type="PANTHER" id="PTHR35936:SF17">
    <property type="entry name" value="ARGININE-BINDING EXTRACELLULAR PROTEIN ARTP"/>
    <property type="match status" value="1"/>
</dbReference>
<dbReference type="SMART" id="SM00062">
    <property type="entry name" value="PBPb"/>
    <property type="match status" value="1"/>
</dbReference>
<dbReference type="Gene3D" id="3.40.190.10">
    <property type="entry name" value="Periplasmic binding protein-like II"/>
    <property type="match status" value="3"/>
</dbReference>
<protein>
    <submittedName>
        <fullName evidence="3">Amino acid ABC transporter substrate-binding protein</fullName>
    </submittedName>
</protein>
<dbReference type="PROSITE" id="PS51318">
    <property type="entry name" value="TAT"/>
    <property type="match status" value="1"/>
</dbReference>